<organism evidence="3 4">
    <name type="scientific">Candidatus Yonathbacteria bacterium RIFCSPHIGHO2_01_FULL_51_10</name>
    <dbReference type="NCBI Taxonomy" id="1802723"/>
    <lineage>
        <taxon>Bacteria</taxon>
        <taxon>Candidatus Yonathiibacteriota</taxon>
    </lineage>
</organism>
<dbReference type="Proteomes" id="UP000176997">
    <property type="component" value="Unassembled WGS sequence"/>
</dbReference>
<sequence length="244" mass="27539">MIETSLTEFGLTPIEGRIYVALLKLGSTTTGPVVKKTELHRATVYDGLKRLMEKGLATYIIKQKTKHFQAARPECLLETLEAKKRELEEKQKNAAGLIRQLKAFEQSALHKESSRIVQGVRGIKSVFEEILQHHQYCALASRGSFGELLGPYFLYFQKQKKSKNIQARILLDSSLKGSKYAHSIHGRKRFLKQSITPPVATFLYGETVASIVFAETPHAFVIESKAVAASYQEYFDMLWRTGVS</sequence>
<dbReference type="AlphaFoldDB" id="A0A1G2SAH8"/>
<dbReference type="SUPFAM" id="SSF46785">
    <property type="entry name" value="Winged helix' DNA-binding domain"/>
    <property type="match status" value="1"/>
</dbReference>
<proteinExistence type="predicted"/>
<dbReference type="InterPro" id="IPR051797">
    <property type="entry name" value="TrmB-like"/>
</dbReference>
<feature type="domain" description="Transcription regulator TrmB N-terminal" evidence="2">
    <location>
        <begin position="6"/>
        <end position="74"/>
    </location>
</feature>
<dbReference type="STRING" id="1802723.A2675_02830"/>
<dbReference type="EMBL" id="MHUS01000003">
    <property type="protein sequence ID" value="OHA82046.1"/>
    <property type="molecule type" value="Genomic_DNA"/>
</dbReference>
<dbReference type="Pfam" id="PF01978">
    <property type="entry name" value="TrmB"/>
    <property type="match status" value="1"/>
</dbReference>
<evidence type="ECO:0000313" key="4">
    <source>
        <dbReference type="Proteomes" id="UP000176997"/>
    </source>
</evidence>
<evidence type="ECO:0000259" key="2">
    <source>
        <dbReference type="Pfam" id="PF01978"/>
    </source>
</evidence>
<dbReference type="PANTHER" id="PTHR34293:SF1">
    <property type="entry name" value="HTH-TYPE TRANSCRIPTIONAL REGULATOR TRMBL2"/>
    <property type="match status" value="1"/>
</dbReference>
<reference evidence="3 4" key="1">
    <citation type="journal article" date="2016" name="Nat. Commun.">
        <title>Thousands of microbial genomes shed light on interconnected biogeochemical processes in an aquifer system.</title>
        <authorList>
            <person name="Anantharaman K."/>
            <person name="Brown C.T."/>
            <person name="Hug L.A."/>
            <person name="Sharon I."/>
            <person name="Castelle C.J."/>
            <person name="Probst A.J."/>
            <person name="Thomas B.C."/>
            <person name="Singh A."/>
            <person name="Wilkins M.J."/>
            <person name="Karaoz U."/>
            <person name="Brodie E.L."/>
            <person name="Williams K.H."/>
            <person name="Hubbard S.S."/>
            <person name="Banfield J.F."/>
        </authorList>
    </citation>
    <scope>NUCLEOTIDE SEQUENCE [LARGE SCALE GENOMIC DNA]</scope>
</reference>
<name>A0A1G2SAH8_9BACT</name>
<dbReference type="InterPro" id="IPR036388">
    <property type="entry name" value="WH-like_DNA-bd_sf"/>
</dbReference>
<feature type="coiled-coil region" evidence="1">
    <location>
        <begin position="70"/>
        <end position="107"/>
    </location>
</feature>
<comment type="caution">
    <text evidence="3">The sequence shown here is derived from an EMBL/GenBank/DDBJ whole genome shotgun (WGS) entry which is preliminary data.</text>
</comment>
<dbReference type="InterPro" id="IPR036390">
    <property type="entry name" value="WH_DNA-bd_sf"/>
</dbReference>
<dbReference type="Gene3D" id="1.10.10.10">
    <property type="entry name" value="Winged helix-like DNA-binding domain superfamily/Winged helix DNA-binding domain"/>
    <property type="match status" value="1"/>
</dbReference>
<dbReference type="PANTHER" id="PTHR34293">
    <property type="entry name" value="HTH-TYPE TRANSCRIPTIONAL REGULATOR TRMBL2"/>
    <property type="match status" value="1"/>
</dbReference>
<evidence type="ECO:0000313" key="3">
    <source>
        <dbReference type="EMBL" id="OHA82046.1"/>
    </source>
</evidence>
<accession>A0A1G2SAH8</accession>
<evidence type="ECO:0000256" key="1">
    <source>
        <dbReference type="SAM" id="Coils"/>
    </source>
</evidence>
<protein>
    <recommendedName>
        <fullName evidence="2">Transcription regulator TrmB N-terminal domain-containing protein</fullName>
    </recommendedName>
</protein>
<keyword evidence="1" id="KW-0175">Coiled coil</keyword>
<gene>
    <name evidence="3" type="ORF">A2675_02830</name>
</gene>
<dbReference type="InterPro" id="IPR002831">
    <property type="entry name" value="Tscrpt_reg_TrmB_N"/>
</dbReference>